<dbReference type="InterPro" id="IPR050950">
    <property type="entry name" value="HTH-type_LysR_regulators"/>
</dbReference>
<evidence type="ECO:0000259" key="5">
    <source>
        <dbReference type="PROSITE" id="PS50931"/>
    </source>
</evidence>
<evidence type="ECO:0000256" key="4">
    <source>
        <dbReference type="ARBA" id="ARBA00023163"/>
    </source>
</evidence>
<dbReference type="InterPro" id="IPR036388">
    <property type="entry name" value="WH-like_DNA-bd_sf"/>
</dbReference>
<dbReference type="PRINTS" id="PR00039">
    <property type="entry name" value="HTHLYSR"/>
</dbReference>
<dbReference type="FunFam" id="1.10.10.10:FF:000001">
    <property type="entry name" value="LysR family transcriptional regulator"/>
    <property type="match status" value="1"/>
</dbReference>
<evidence type="ECO:0000313" key="6">
    <source>
        <dbReference type="EMBL" id="QEA04745.1"/>
    </source>
</evidence>
<gene>
    <name evidence="6" type="primary">cysB_2</name>
    <name evidence="6" type="ORF">KBTEX_01053</name>
</gene>
<sequence length="339" mass="38062">MADEPDSIGRIYYKHNRIKQLRAFCFAAQSGSISKAAERLFLSQPSVSLQIQALERELAITLFERRGPRIRLTPDGETLYELAQPLVEGVDALPERFAARSQSLHAGRLDIAAGESTTLYILPDLIRRFMAQYPEVHVKLHNLQGRELCQAIRQDEVDFAVGSMLDLPDDINYRAVYSYGLSLITPLDHPLAQKSVISLEDLADGELIVPPRQLTTWRLINLVFQQHSVPYHVRLEVGGWEIIKRYVELGFGIAIASNICLTGEEAIAVRPLPDIFPRRTYGVMTRRGKFLSAQARRFIELMKPDFFAGESALRANPAPAVSENVFVSADDLEAPPHND</sequence>
<dbReference type="SUPFAM" id="SSF53850">
    <property type="entry name" value="Periplasmic binding protein-like II"/>
    <property type="match status" value="1"/>
</dbReference>
<dbReference type="SUPFAM" id="SSF46785">
    <property type="entry name" value="Winged helix' DNA-binding domain"/>
    <property type="match status" value="1"/>
</dbReference>
<dbReference type="AlphaFoldDB" id="A0A5B8RD86"/>
<keyword evidence="4" id="KW-0804">Transcription</keyword>
<dbReference type="EMBL" id="MN079088">
    <property type="protein sequence ID" value="QEA04745.1"/>
    <property type="molecule type" value="Genomic_DNA"/>
</dbReference>
<reference evidence="6" key="1">
    <citation type="submission" date="2019-06" db="EMBL/GenBank/DDBJ databases">
        <authorList>
            <person name="Murdoch R.W."/>
            <person name="Fathepure B."/>
        </authorList>
    </citation>
    <scope>NUCLEOTIDE SEQUENCE</scope>
</reference>
<keyword evidence="3" id="KW-0238">DNA-binding</keyword>
<accession>A0A5B8RD86</accession>
<dbReference type="GO" id="GO:0003700">
    <property type="term" value="F:DNA-binding transcription factor activity"/>
    <property type="evidence" value="ECO:0007669"/>
    <property type="project" value="InterPro"/>
</dbReference>
<organism evidence="6">
    <name type="scientific">uncultured organism</name>
    <dbReference type="NCBI Taxonomy" id="155900"/>
    <lineage>
        <taxon>unclassified sequences</taxon>
        <taxon>environmental samples</taxon>
    </lineage>
</organism>
<dbReference type="Gene3D" id="3.40.190.290">
    <property type="match status" value="1"/>
</dbReference>
<keyword evidence="2" id="KW-0805">Transcription regulation</keyword>
<feature type="domain" description="HTH lysR-type" evidence="5">
    <location>
        <begin position="16"/>
        <end position="73"/>
    </location>
</feature>
<proteinExistence type="inferred from homology"/>
<dbReference type="Gene3D" id="1.10.10.10">
    <property type="entry name" value="Winged helix-like DNA-binding domain superfamily/Winged helix DNA-binding domain"/>
    <property type="match status" value="1"/>
</dbReference>
<dbReference type="CDD" id="cd05466">
    <property type="entry name" value="PBP2_LTTR_substrate"/>
    <property type="match status" value="1"/>
</dbReference>
<dbReference type="PANTHER" id="PTHR30419:SF8">
    <property type="entry name" value="NITROGEN ASSIMILATION TRANSCRIPTIONAL ACTIVATOR-RELATED"/>
    <property type="match status" value="1"/>
</dbReference>
<dbReference type="InterPro" id="IPR005119">
    <property type="entry name" value="LysR_subst-bd"/>
</dbReference>
<dbReference type="Pfam" id="PF00126">
    <property type="entry name" value="HTH_1"/>
    <property type="match status" value="1"/>
</dbReference>
<evidence type="ECO:0000256" key="3">
    <source>
        <dbReference type="ARBA" id="ARBA00023125"/>
    </source>
</evidence>
<name>A0A5B8RD86_9ZZZZ</name>
<dbReference type="PANTHER" id="PTHR30419">
    <property type="entry name" value="HTH-TYPE TRANSCRIPTIONAL REGULATOR YBHD"/>
    <property type="match status" value="1"/>
</dbReference>
<dbReference type="InterPro" id="IPR036390">
    <property type="entry name" value="WH_DNA-bd_sf"/>
</dbReference>
<dbReference type="Pfam" id="PF03466">
    <property type="entry name" value="LysR_substrate"/>
    <property type="match status" value="1"/>
</dbReference>
<evidence type="ECO:0000256" key="1">
    <source>
        <dbReference type="ARBA" id="ARBA00009437"/>
    </source>
</evidence>
<evidence type="ECO:0000256" key="2">
    <source>
        <dbReference type="ARBA" id="ARBA00023015"/>
    </source>
</evidence>
<dbReference type="GO" id="GO:0003677">
    <property type="term" value="F:DNA binding"/>
    <property type="evidence" value="ECO:0007669"/>
    <property type="project" value="UniProtKB-KW"/>
</dbReference>
<comment type="similarity">
    <text evidence="1">Belongs to the LysR transcriptional regulatory family.</text>
</comment>
<dbReference type="PROSITE" id="PS50931">
    <property type="entry name" value="HTH_LYSR"/>
    <property type="match status" value="1"/>
</dbReference>
<protein>
    <submittedName>
        <fullName evidence="6">HTH-type transcriptional regulator CysB</fullName>
    </submittedName>
</protein>
<dbReference type="InterPro" id="IPR000847">
    <property type="entry name" value="LysR_HTH_N"/>
</dbReference>